<dbReference type="RefSeq" id="WP_173221356.1">
    <property type="nucleotide sequence ID" value="NZ_CP048104.1"/>
</dbReference>
<feature type="chain" id="PRO_5038540639" evidence="1">
    <location>
        <begin position="27"/>
        <end position="301"/>
    </location>
</feature>
<evidence type="ECO:0000256" key="1">
    <source>
        <dbReference type="SAM" id="SignalP"/>
    </source>
</evidence>
<keyword evidence="3" id="KW-1185">Reference proteome</keyword>
<gene>
    <name evidence="2" type="ORF">GXN76_05860</name>
</gene>
<name>A0A7D3XHY4_9BACL</name>
<dbReference type="Pfam" id="PF06207">
    <property type="entry name" value="DUF1002"/>
    <property type="match status" value="1"/>
</dbReference>
<evidence type="ECO:0000313" key="2">
    <source>
        <dbReference type="EMBL" id="QKG84044.1"/>
    </source>
</evidence>
<proteinExistence type="predicted"/>
<organism evidence="2 3">
    <name type="scientific">Kroppenstedtia pulmonis</name>
    <dbReference type="NCBI Taxonomy" id="1380685"/>
    <lineage>
        <taxon>Bacteria</taxon>
        <taxon>Bacillati</taxon>
        <taxon>Bacillota</taxon>
        <taxon>Bacilli</taxon>
        <taxon>Bacillales</taxon>
        <taxon>Thermoactinomycetaceae</taxon>
        <taxon>Kroppenstedtia</taxon>
    </lineage>
</organism>
<reference evidence="2 3" key="1">
    <citation type="submission" date="2020-01" db="EMBL/GenBank/DDBJ databases">
        <authorList>
            <person name="Gulvik C.A."/>
            <person name="Batra D.G."/>
        </authorList>
    </citation>
    <scope>NUCLEOTIDE SEQUENCE [LARGE SCALE GENOMIC DNA]</scope>
    <source>
        <strain evidence="2 3">W9323</strain>
    </source>
</reference>
<dbReference type="KEGG" id="kpul:GXN76_05860"/>
<keyword evidence="1" id="KW-0732">Signal</keyword>
<protein>
    <submittedName>
        <fullName evidence="2">DUF1002 domain-containing protein</fullName>
    </submittedName>
</protein>
<dbReference type="Proteomes" id="UP000503088">
    <property type="component" value="Chromosome"/>
</dbReference>
<dbReference type="InterPro" id="IPR009343">
    <property type="entry name" value="DUF1002"/>
</dbReference>
<dbReference type="AlphaFoldDB" id="A0A7D3XHY4"/>
<feature type="signal peptide" evidence="1">
    <location>
        <begin position="1"/>
        <end position="26"/>
    </location>
</feature>
<accession>A0A7D3XHY4</accession>
<sequence length="301" mass="32784">MNLKKWSLLALIGVCLSAVMSPSAVSAEKTGNTVVTLGADLSQQQRQSLLQEMNVDSSVETINVSIADIRQYLHGSNSGGTPAAGDNKAYSSARITLTDSGSGIKVRAHNVTRVSEQMYANALLTAGITDAQVYVTSPEPVTGTAALTGIMMAFEKASDKEISQEQREVANEEIMRTSELGQKIGDQEKAAQFMTEVKDQIADKKPKSEEEVRDIVINVAGDLNINLGNQEVQNITNVMYKFSKLDIDWGSFGDQLNKLKGNLEDAINTDEAQGFFEKLWKWITDLFESIFGSEESSTVNT</sequence>
<dbReference type="EMBL" id="CP048104">
    <property type="protein sequence ID" value="QKG84044.1"/>
    <property type="molecule type" value="Genomic_DNA"/>
</dbReference>
<evidence type="ECO:0000313" key="3">
    <source>
        <dbReference type="Proteomes" id="UP000503088"/>
    </source>
</evidence>